<accession>A0AAP4Q2F8</accession>
<proteinExistence type="predicted"/>
<dbReference type="EMBL" id="JAQJJM010000041">
    <property type="protein sequence ID" value="MDN5133334.1"/>
    <property type="molecule type" value="Genomic_DNA"/>
</dbReference>
<dbReference type="AlphaFoldDB" id="A0AAP4Q2F8"/>
<protein>
    <recommendedName>
        <fullName evidence="4">Plasmid recombination enzyme</fullName>
    </recommendedName>
</protein>
<organism evidence="2 3">
    <name type="scientific">Aliarcobacter butzleri</name>
    <dbReference type="NCBI Taxonomy" id="28197"/>
    <lineage>
        <taxon>Bacteria</taxon>
        <taxon>Pseudomonadati</taxon>
        <taxon>Campylobacterota</taxon>
        <taxon>Epsilonproteobacteria</taxon>
        <taxon>Campylobacterales</taxon>
        <taxon>Arcobacteraceae</taxon>
        <taxon>Aliarcobacter</taxon>
    </lineage>
</organism>
<dbReference type="Gene3D" id="3.30.930.30">
    <property type="match status" value="1"/>
</dbReference>
<dbReference type="Proteomes" id="UP001171508">
    <property type="component" value="Unassembled WGS sequence"/>
</dbReference>
<evidence type="ECO:0000313" key="3">
    <source>
        <dbReference type="Proteomes" id="UP001171508"/>
    </source>
</evidence>
<evidence type="ECO:0000256" key="1">
    <source>
        <dbReference type="SAM" id="Coils"/>
    </source>
</evidence>
<gene>
    <name evidence="2" type="ORF">PJV92_11450</name>
</gene>
<sequence length="537" mass="62854">MNNFINVRLEAYNHNKTLNAIKHNIRHIQSKSQRLNFDNMSKDRVHNNSNFFIFDGVPYPMKKNKADTKEYYNYLSQEYQENRAEHNKLYLASNINNPSLKGRNLRDNQSTWVEGVFTFSDQFKEDLGSKYSFEELCKIANDCVLDIGKKLNANLKYIVYHGDEKTGHFHYAFDNYDNLGRSLFKKINNINDLSILQDIGFKHFGKLGIQRGQKKEVTGVNHQNKEIYWQNKYNELKTQTNSQLEQLNSANVQLNDINNDIVTKTTKLDSLDKNILDKIKLEEGYNKLLEDLKTSIEQDKITIENLKSGVKDLKIQREQLTKDTSKSKEEKKLLYAEITAKQDELRTLKDNIQDQIKYKKDLEKDLNSKIDIVINNSKTMIGLDKDKLKEQISKLVKHYLKFNTQLKEVDELKVQNEKLVNDNIALVEDNTKKDKQISKLKEDNSNIKAELSSLKKSELFLKNQLNELKISTQKQLNSLNDVLGKIKNKMNKFKSFILFKGLDKDFKEYELNLQNEPDKNISLEVEHSSSHHSYFDR</sequence>
<feature type="coiled-coil region" evidence="1">
    <location>
        <begin position="303"/>
        <end position="365"/>
    </location>
</feature>
<reference evidence="2" key="1">
    <citation type="journal article" date="2023" name="Microorganisms">
        <title>Genomic Characterization of Arcobacter butzleri Strains Isolated from Various Sources in Lithuania.</title>
        <authorList>
            <person name="Uljanovas D."/>
            <person name="Golz G."/>
            <person name="Fleischmann S."/>
            <person name="Kudirkiene E."/>
            <person name="Kasetiene N."/>
            <person name="Grineviciene A."/>
            <person name="Tamuleviciene E."/>
            <person name="Aksomaitiene J."/>
            <person name="Alter T."/>
            <person name="Malakauskas M."/>
        </authorList>
    </citation>
    <scope>NUCLEOTIDE SEQUENCE</scope>
    <source>
        <strain evidence="2">H19</strain>
    </source>
</reference>
<evidence type="ECO:0008006" key="4">
    <source>
        <dbReference type="Google" id="ProtNLM"/>
    </source>
</evidence>
<feature type="coiled-coil region" evidence="1">
    <location>
        <begin position="402"/>
        <end position="457"/>
    </location>
</feature>
<comment type="caution">
    <text evidence="2">The sequence shown here is derived from an EMBL/GenBank/DDBJ whole genome shotgun (WGS) entry which is preliminary data.</text>
</comment>
<evidence type="ECO:0000313" key="2">
    <source>
        <dbReference type="EMBL" id="MDN5133334.1"/>
    </source>
</evidence>
<reference evidence="2" key="2">
    <citation type="submission" date="2023-01" db="EMBL/GenBank/DDBJ databases">
        <authorList>
            <person name="Uljanovas D."/>
        </authorList>
    </citation>
    <scope>NUCLEOTIDE SEQUENCE</scope>
    <source>
        <strain evidence="2">H19</strain>
    </source>
</reference>
<dbReference type="RefSeq" id="WP_175531532.1">
    <property type="nucleotide sequence ID" value="NZ_JABWGL010000038.1"/>
</dbReference>
<keyword evidence="1" id="KW-0175">Coiled coil</keyword>
<name>A0AAP4Q2F8_9BACT</name>